<reference evidence="1 2" key="1">
    <citation type="submission" date="2020-02" db="EMBL/GenBank/DDBJ databases">
        <title>Genomic and physiological characterization of two novel Nitrospinaceae genera.</title>
        <authorList>
            <person name="Mueller A.J."/>
            <person name="Jung M.-Y."/>
            <person name="Strachan C.R."/>
            <person name="Herbold C.W."/>
            <person name="Kirkegaard R.H."/>
            <person name="Daims H."/>
        </authorList>
    </citation>
    <scope>NUCLEOTIDE SEQUENCE [LARGE SCALE GENOMIC DNA]</scope>
    <source>
        <strain evidence="1">EB</strain>
    </source>
</reference>
<organism evidence="1 2">
    <name type="scientific">Candidatus Nitronauta litoralis</name>
    <dbReference type="NCBI Taxonomy" id="2705533"/>
    <lineage>
        <taxon>Bacteria</taxon>
        <taxon>Pseudomonadati</taxon>
        <taxon>Nitrospinota/Tectimicrobiota group</taxon>
        <taxon>Nitrospinota</taxon>
        <taxon>Nitrospinia</taxon>
        <taxon>Nitrospinales</taxon>
        <taxon>Nitrospinaceae</taxon>
        <taxon>Candidatus Nitronauta</taxon>
    </lineage>
</organism>
<dbReference type="KEGG" id="nli:G3M70_07090"/>
<accession>A0A7T0BVD1</accession>
<name>A0A7T0BVD1_9BACT</name>
<evidence type="ECO:0000313" key="2">
    <source>
        <dbReference type="Proteomes" id="UP000594688"/>
    </source>
</evidence>
<gene>
    <name evidence="1" type="ORF">G3M70_07090</name>
</gene>
<sequence length="141" mass="15609">MAEQFDLFNQKNLNPIDGLKEAMRVAIKTSGLSRDQVADLMNELAEKYGVPSKEGNSKGITVDIIEKWIAPSATNLVSIKLIPIFCEATKSVAPIEVLAQAIGGQLITGDDITLLKLAQVEQKSKELRHRKRILELQLQQK</sequence>
<dbReference type="Proteomes" id="UP000594688">
    <property type="component" value="Chromosome"/>
</dbReference>
<dbReference type="EMBL" id="CP048685">
    <property type="protein sequence ID" value="QPJ61661.1"/>
    <property type="molecule type" value="Genomic_DNA"/>
</dbReference>
<protein>
    <submittedName>
        <fullName evidence="1">Uncharacterized protein</fullName>
    </submittedName>
</protein>
<dbReference type="AlphaFoldDB" id="A0A7T0BVD1"/>
<evidence type="ECO:0000313" key="1">
    <source>
        <dbReference type="EMBL" id="QPJ61661.1"/>
    </source>
</evidence>
<proteinExistence type="predicted"/>